<dbReference type="InterPro" id="IPR057326">
    <property type="entry name" value="KR_dom"/>
</dbReference>
<dbReference type="SMART" id="SM00822">
    <property type="entry name" value="PKS_KR"/>
    <property type="match status" value="1"/>
</dbReference>
<dbReference type="AlphaFoldDB" id="A0A6I4TBE6"/>
<name>A0A6I4TBE6_9SPHN</name>
<dbReference type="Gene3D" id="3.40.50.720">
    <property type="entry name" value="NAD(P)-binding Rossmann-like Domain"/>
    <property type="match status" value="1"/>
</dbReference>
<dbReference type="PANTHER" id="PTHR43669">
    <property type="entry name" value="5-KETO-D-GLUCONATE 5-REDUCTASE"/>
    <property type="match status" value="1"/>
</dbReference>
<evidence type="ECO:0000256" key="2">
    <source>
        <dbReference type="ARBA" id="ARBA00023002"/>
    </source>
</evidence>
<comment type="similarity">
    <text evidence="1">Belongs to the short-chain dehydrogenases/reductases (SDR) family.</text>
</comment>
<keyword evidence="2" id="KW-0560">Oxidoreductase</keyword>
<dbReference type="RefSeq" id="WP_160737518.1">
    <property type="nucleotide sequence ID" value="NZ_WTYT01000007.1"/>
</dbReference>
<protein>
    <submittedName>
        <fullName evidence="4">SDR family NAD(P)-dependent oxidoreductase</fullName>
    </submittedName>
</protein>
<evidence type="ECO:0000259" key="3">
    <source>
        <dbReference type="SMART" id="SM00822"/>
    </source>
</evidence>
<evidence type="ECO:0000256" key="1">
    <source>
        <dbReference type="ARBA" id="ARBA00006484"/>
    </source>
</evidence>
<sequence>MSGAMAQEVAQEVALVTGGGRGFGRAIAERFAAEGASVAVMSRSREQLDEVVAGITAAGGRAMAVTGDVTNVEDVTRAVGEVKAELGTITRLVSNAGIPGPFGPLWVTDPDDWWRAEQVHLRAPYLLLRQVMPDMVANDRGRIVLVSAIASRLTLPGLSAYSVGKAAQNKLVEMVAEEVKDMSLSIFAIDPGFVVTQLGLDTYNSPDARKHMPHMMKYLEEGQARENADADLHRCAQRCVDLFSGKYDALSGRYMELDDPIDDWLAEAAAQPADEQP</sequence>
<organism evidence="4 5">
    <name type="scientific">Altericroceibacterium endophyticum</name>
    <dbReference type="NCBI Taxonomy" id="1808508"/>
    <lineage>
        <taxon>Bacteria</taxon>
        <taxon>Pseudomonadati</taxon>
        <taxon>Pseudomonadota</taxon>
        <taxon>Alphaproteobacteria</taxon>
        <taxon>Sphingomonadales</taxon>
        <taxon>Erythrobacteraceae</taxon>
        <taxon>Altericroceibacterium</taxon>
    </lineage>
</organism>
<dbReference type="CDD" id="cd05233">
    <property type="entry name" value="SDR_c"/>
    <property type="match status" value="1"/>
</dbReference>
<comment type="caution">
    <text evidence="4">The sequence shown here is derived from an EMBL/GenBank/DDBJ whole genome shotgun (WGS) entry which is preliminary data.</text>
</comment>
<dbReference type="EMBL" id="WTYT01000007">
    <property type="protein sequence ID" value="MXO67065.1"/>
    <property type="molecule type" value="Genomic_DNA"/>
</dbReference>
<dbReference type="SUPFAM" id="SSF51735">
    <property type="entry name" value="NAD(P)-binding Rossmann-fold domains"/>
    <property type="match status" value="1"/>
</dbReference>
<dbReference type="Proteomes" id="UP000438476">
    <property type="component" value="Unassembled WGS sequence"/>
</dbReference>
<evidence type="ECO:0000313" key="4">
    <source>
        <dbReference type="EMBL" id="MXO67065.1"/>
    </source>
</evidence>
<accession>A0A6I4TBE6</accession>
<dbReference type="Pfam" id="PF00106">
    <property type="entry name" value="adh_short"/>
    <property type="match status" value="1"/>
</dbReference>
<dbReference type="InterPro" id="IPR002347">
    <property type="entry name" value="SDR_fam"/>
</dbReference>
<dbReference type="OrthoDB" id="658698at2"/>
<gene>
    <name evidence="4" type="ORF">GRI91_14970</name>
</gene>
<dbReference type="PANTHER" id="PTHR43669:SF3">
    <property type="entry name" value="ALCOHOL DEHYDROGENASE, PUTATIVE (AFU_ORTHOLOGUE AFUA_3G03445)-RELATED"/>
    <property type="match status" value="1"/>
</dbReference>
<dbReference type="GO" id="GO:0016491">
    <property type="term" value="F:oxidoreductase activity"/>
    <property type="evidence" value="ECO:0007669"/>
    <property type="project" value="UniProtKB-KW"/>
</dbReference>
<keyword evidence="5" id="KW-1185">Reference proteome</keyword>
<feature type="domain" description="Ketoreductase" evidence="3">
    <location>
        <begin position="12"/>
        <end position="192"/>
    </location>
</feature>
<evidence type="ECO:0000313" key="5">
    <source>
        <dbReference type="Proteomes" id="UP000438476"/>
    </source>
</evidence>
<reference evidence="4 5" key="1">
    <citation type="submission" date="2019-12" db="EMBL/GenBank/DDBJ databases">
        <title>Genomic-based taxomic classification of the family Erythrobacteraceae.</title>
        <authorList>
            <person name="Xu L."/>
        </authorList>
    </citation>
    <scope>NUCLEOTIDE SEQUENCE [LARGE SCALE GENOMIC DNA]</scope>
    <source>
        <strain evidence="4 5">LMG 29518</strain>
    </source>
</reference>
<dbReference type="PRINTS" id="PR00081">
    <property type="entry name" value="GDHRDH"/>
</dbReference>
<proteinExistence type="inferred from homology"/>
<dbReference type="InterPro" id="IPR036291">
    <property type="entry name" value="NAD(P)-bd_dom_sf"/>
</dbReference>